<proteinExistence type="predicted"/>
<dbReference type="EMBL" id="CAEKDK010000003">
    <property type="protein sequence ID" value="CAB4272595.1"/>
    <property type="molecule type" value="Genomic_DNA"/>
</dbReference>
<evidence type="ECO:0000313" key="1">
    <source>
        <dbReference type="EMBL" id="CAB4272595.1"/>
    </source>
</evidence>
<accession>A0A6J5UBT9</accession>
<sequence length="145" mass="16725">MHTCGFHFIIYDDQALCQSQWVIRSTKGRGISRFIRPIRRISVLLKGFGSLVGNVWTNLYGKIGIHYACDKGLGEGGHGFASTTKRYHVPPVCYVRGLTDPRVCLKPQAELLRKRVEHPQVEIQLKELYTLMEQQTRGRGQLWWR</sequence>
<gene>
    <name evidence="1" type="ORF">CURHAP_LOCUS19312</name>
</gene>
<protein>
    <submittedName>
        <fullName evidence="1">Uncharacterized protein</fullName>
    </submittedName>
</protein>
<dbReference type="Proteomes" id="UP000507222">
    <property type="component" value="Unassembled WGS sequence"/>
</dbReference>
<reference evidence="1 2" key="1">
    <citation type="submission" date="2020-05" db="EMBL/GenBank/DDBJ databases">
        <authorList>
            <person name="Campoy J."/>
            <person name="Schneeberger K."/>
            <person name="Spophaly S."/>
        </authorList>
    </citation>
    <scope>NUCLEOTIDE SEQUENCE [LARGE SCALE GENOMIC DNA]</scope>
    <source>
        <strain evidence="1">PruArmRojPasFocal</strain>
    </source>
</reference>
<name>A0A6J5UBT9_PRUAR</name>
<dbReference type="AlphaFoldDB" id="A0A6J5UBT9"/>
<evidence type="ECO:0000313" key="2">
    <source>
        <dbReference type="Proteomes" id="UP000507222"/>
    </source>
</evidence>
<organism evidence="1 2">
    <name type="scientific">Prunus armeniaca</name>
    <name type="common">Apricot</name>
    <name type="synonym">Armeniaca vulgaris</name>
    <dbReference type="NCBI Taxonomy" id="36596"/>
    <lineage>
        <taxon>Eukaryota</taxon>
        <taxon>Viridiplantae</taxon>
        <taxon>Streptophyta</taxon>
        <taxon>Embryophyta</taxon>
        <taxon>Tracheophyta</taxon>
        <taxon>Spermatophyta</taxon>
        <taxon>Magnoliopsida</taxon>
        <taxon>eudicotyledons</taxon>
        <taxon>Gunneridae</taxon>
        <taxon>Pentapetalae</taxon>
        <taxon>rosids</taxon>
        <taxon>fabids</taxon>
        <taxon>Rosales</taxon>
        <taxon>Rosaceae</taxon>
        <taxon>Amygdaloideae</taxon>
        <taxon>Amygdaleae</taxon>
        <taxon>Prunus</taxon>
    </lineage>
</organism>